<feature type="transmembrane region" description="Helical" evidence="1">
    <location>
        <begin position="12"/>
        <end position="32"/>
    </location>
</feature>
<protein>
    <recommendedName>
        <fullName evidence="4">DUF3592 domain-containing protein</fullName>
    </recommendedName>
</protein>
<feature type="transmembrane region" description="Helical" evidence="1">
    <location>
        <begin position="105"/>
        <end position="130"/>
    </location>
</feature>
<name>A0ABN4DBF7_9CORY</name>
<evidence type="ECO:0000313" key="2">
    <source>
        <dbReference type="EMBL" id="AIG63618.1"/>
    </source>
</evidence>
<keyword evidence="1" id="KW-0472">Membrane</keyword>
<sequence>MNVVRRRLRQAVAVVYAMGCLGCAAMVIGPAMNDHVIADGQGRALAQVLSVGWRRTIVEFQDAEGLYHTPPQGVAYPSGLDEGQRVWVEYAVSDPELVKVSGRRWTLAIIPALSTWVVVTVAAAGAWWLIGRFS</sequence>
<evidence type="ECO:0000313" key="3">
    <source>
        <dbReference type="Proteomes" id="UP000028504"/>
    </source>
</evidence>
<evidence type="ECO:0000256" key="1">
    <source>
        <dbReference type="SAM" id="Phobius"/>
    </source>
</evidence>
<dbReference type="EMBL" id="CP008944">
    <property type="protein sequence ID" value="AIG63618.1"/>
    <property type="molecule type" value="Genomic_DNA"/>
</dbReference>
<organism evidence="2 3">
    <name type="scientific">Corynebacterium atypicum</name>
    <dbReference type="NCBI Taxonomy" id="191610"/>
    <lineage>
        <taxon>Bacteria</taxon>
        <taxon>Bacillati</taxon>
        <taxon>Actinomycetota</taxon>
        <taxon>Actinomycetes</taxon>
        <taxon>Mycobacteriales</taxon>
        <taxon>Corynebacteriaceae</taxon>
        <taxon>Corynebacterium</taxon>
    </lineage>
</organism>
<evidence type="ECO:0008006" key="4">
    <source>
        <dbReference type="Google" id="ProtNLM"/>
    </source>
</evidence>
<reference evidence="2 3" key="1">
    <citation type="submission" date="2014-07" db="EMBL/GenBank/DDBJ databases">
        <title>Complete genome sequence of Corynebacterium atypicum DSM 44849: identifiction of the mycolic acid biosynthesis genes.</title>
        <authorList>
            <person name="Tippelt A."/>
            <person name="Mollmann S."/>
            <person name="Albersmeier A."/>
            <person name="Jaenicke S."/>
            <person name="Ruckert C."/>
            <person name="Tauch A."/>
        </authorList>
    </citation>
    <scope>NUCLEOTIDE SEQUENCE [LARGE SCALE GENOMIC DNA]</scope>
    <source>
        <strain evidence="2 3">R2070</strain>
    </source>
</reference>
<dbReference type="Proteomes" id="UP000028504">
    <property type="component" value="Chromosome"/>
</dbReference>
<keyword evidence="1" id="KW-0812">Transmembrane</keyword>
<accession>A0ABN4DBF7</accession>
<proteinExistence type="predicted"/>
<gene>
    <name evidence="2" type="ORF">CATYP_01785</name>
</gene>
<keyword evidence="1" id="KW-1133">Transmembrane helix</keyword>
<keyword evidence="3" id="KW-1185">Reference proteome</keyword>